<name>A0ABM1TP47_LIMPO</name>
<sequence length="510" mass="57364">MSLDEVGVSQQVFPKMAERKGFVLSRNLNILQRVENGDLNWILPKKFIAFCGPHAKSKIENGYPLHSPESYFPYFHKHNVTTIVRLNKKIYDAHRFSENGFDHKDLFFVDGSTPSDGIMRAFLEIAENAKGALAVHCKAGLGRTGTLIGCYIMKHYRFTAAEVIAWIRICRPGSIIGHQQHWLEEKQAYLWLQGDIYRAQKANNNNNNNRKEDDEKELTVTNNNNMENAVDRKAAEAKISKTPGKSPSKSNINVARIFSKLGEIHLEETKAPKALKSEKAEETCRNKGCGKHQEDDGNNNNNSEGITQGDKLNLIKAQRRHPRSVTTGAVHVEELRAHRRTNSQPFKPLPSGTAPAQPNYMSPLKSLRVAPGIHRNGSSHSKTSNDDPKSTTASRRHLRHNSPSVSHGKKRLWRHLVVPIQRIGNQNCSVSQLYLSSSVDCSSCLTFPKHNSYLRPLLPHSVTNLEPVALDESKLIGVMTGRQRMPRYHSAPMLNMKNTSTRTLKTAMPR</sequence>
<protein>
    <submittedName>
        <fullName evidence="6">Dual specificity protein phosphatase CDC14A-like</fullName>
    </submittedName>
</protein>
<dbReference type="RefSeq" id="XP_022257653.1">
    <property type="nucleotide sequence ID" value="XM_022401945.1"/>
</dbReference>
<gene>
    <name evidence="6" type="primary">LOC106473524</name>
</gene>
<dbReference type="Proteomes" id="UP000694941">
    <property type="component" value="Unplaced"/>
</dbReference>
<feature type="region of interest" description="Disordered" evidence="2">
    <location>
        <begin position="272"/>
        <end position="409"/>
    </location>
</feature>
<feature type="domain" description="Tyrosine specific protein phosphatases" evidence="4">
    <location>
        <begin position="120"/>
        <end position="182"/>
    </location>
</feature>
<dbReference type="InterPro" id="IPR029021">
    <property type="entry name" value="Prot-tyrosine_phosphatase-like"/>
</dbReference>
<dbReference type="Pfam" id="PF22785">
    <property type="entry name" value="Tc-R-P"/>
    <property type="match status" value="1"/>
</dbReference>
<dbReference type="InterPro" id="IPR020422">
    <property type="entry name" value="TYR_PHOSPHATASE_DUAL_dom"/>
</dbReference>
<evidence type="ECO:0000256" key="1">
    <source>
        <dbReference type="ARBA" id="ARBA00022801"/>
    </source>
</evidence>
<keyword evidence="1" id="KW-0378">Hydrolase</keyword>
<accession>A0ABM1TP47</accession>
<organism evidence="5 6">
    <name type="scientific">Limulus polyphemus</name>
    <name type="common">Atlantic horseshoe crab</name>
    <dbReference type="NCBI Taxonomy" id="6850"/>
    <lineage>
        <taxon>Eukaryota</taxon>
        <taxon>Metazoa</taxon>
        <taxon>Ecdysozoa</taxon>
        <taxon>Arthropoda</taxon>
        <taxon>Chelicerata</taxon>
        <taxon>Merostomata</taxon>
        <taxon>Xiphosura</taxon>
        <taxon>Limulidae</taxon>
        <taxon>Limulus</taxon>
    </lineage>
</organism>
<dbReference type="Gene3D" id="3.90.190.10">
    <property type="entry name" value="Protein tyrosine phosphatase superfamily"/>
    <property type="match status" value="1"/>
</dbReference>
<evidence type="ECO:0000313" key="5">
    <source>
        <dbReference type="Proteomes" id="UP000694941"/>
    </source>
</evidence>
<dbReference type="SUPFAM" id="SSF52799">
    <property type="entry name" value="(Phosphotyrosine protein) phosphatases II"/>
    <property type="match status" value="1"/>
</dbReference>
<dbReference type="InterPro" id="IPR050561">
    <property type="entry name" value="PTP"/>
</dbReference>
<evidence type="ECO:0000256" key="2">
    <source>
        <dbReference type="SAM" id="MobiDB-lite"/>
    </source>
</evidence>
<reference evidence="6" key="1">
    <citation type="submission" date="2025-08" db="UniProtKB">
        <authorList>
            <consortium name="RefSeq"/>
        </authorList>
    </citation>
    <scope>IDENTIFICATION</scope>
    <source>
        <tissue evidence="6">Muscle</tissue>
    </source>
</reference>
<keyword evidence="5" id="KW-1185">Reference proteome</keyword>
<dbReference type="PANTHER" id="PTHR23339">
    <property type="entry name" value="TYROSINE SPECIFIC PROTEIN PHOSPHATASE AND DUAL SPECIFICITY PROTEIN PHOSPHATASE"/>
    <property type="match status" value="1"/>
</dbReference>
<dbReference type="PROSITE" id="PS50054">
    <property type="entry name" value="TYR_PHOSPHATASE_DUAL"/>
    <property type="match status" value="1"/>
</dbReference>
<evidence type="ECO:0000259" key="3">
    <source>
        <dbReference type="PROSITE" id="PS50054"/>
    </source>
</evidence>
<dbReference type="PROSITE" id="PS00383">
    <property type="entry name" value="TYR_PHOSPHATASE_1"/>
    <property type="match status" value="1"/>
</dbReference>
<feature type="domain" description="Tyrosine-protein phosphatase" evidence="3">
    <location>
        <begin position="37"/>
        <end position="194"/>
    </location>
</feature>
<feature type="compositionally biased region" description="Basic and acidic residues" evidence="2">
    <location>
        <begin position="272"/>
        <end position="295"/>
    </location>
</feature>
<dbReference type="CDD" id="cd14499">
    <property type="entry name" value="CDC14_C"/>
    <property type="match status" value="1"/>
</dbReference>
<proteinExistence type="predicted"/>
<dbReference type="InterPro" id="IPR044506">
    <property type="entry name" value="CDC14_C"/>
</dbReference>
<evidence type="ECO:0000259" key="4">
    <source>
        <dbReference type="PROSITE" id="PS50056"/>
    </source>
</evidence>
<dbReference type="SMART" id="SM00195">
    <property type="entry name" value="DSPc"/>
    <property type="match status" value="1"/>
</dbReference>
<dbReference type="GeneID" id="106473524"/>
<dbReference type="PROSITE" id="PS50056">
    <property type="entry name" value="TYR_PHOSPHATASE_2"/>
    <property type="match status" value="1"/>
</dbReference>
<evidence type="ECO:0000313" key="6">
    <source>
        <dbReference type="RefSeq" id="XP_022257653.1"/>
    </source>
</evidence>
<dbReference type="InterPro" id="IPR000387">
    <property type="entry name" value="Tyr_Pase_dom"/>
</dbReference>
<dbReference type="InterPro" id="IPR016130">
    <property type="entry name" value="Tyr_Pase_AS"/>
</dbReference>